<dbReference type="Proteomes" id="UP001159363">
    <property type="component" value="Chromosome 6"/>
</dbReference>
<dbReference type="InterPro" id="IPR004119">
    <property type="entry name" value="EcKL"/>
</dbReference>
<evidence type="ECO:0000313" key="3">
    <source>
        <dbReference type="Proteomes" id="UP001159363"/>
    </source>
</evidence>
<dbReference type="Pfam" id="PF02958">
    <property type="entry name" value="EcKL"/>
    <property type="match status" value="1"/>
</dbReference>
<gene>
    <name evidence="2" type="ORF">PR048_020082</name>
</gene>
<dbReference type="EMBL" id="JARBHB010000007">
    <property type="protein sequence ID" value="KAJ8879474.1"/>
    <property type="molecule type" value="Genomic_DNA"/>
</dbReference>
<feature type="domain" description="CHK kinase-like" evidence="1">
    <location>
        <begin position="131"/>
        <end position="323"/>
    </location>
</feature>
<keyword evidence="3" id="KW-1185">Reference proteome</keyword>
<protein>
    <recommendedName>
        <fullName evidence="1">CHK kinase-like domain-containing protein</fullName>
    </recommendedName>
</protein>
<reference evidence="2 3" key="1">
    <citation type="submission" date="2023-02" db="EMBL/GenBank/DDBJ databases">
        <title>LHISI_Scaffold_Assembly.</title>
        <authorList>
            <person name="Stuart O.P."/>
            <person name="Cleave R."/>
            <person name="Magrath M.J.L."/>
            <person name="Mikheyev A.S."/>
        </authorList>
    </citation>
    <scope>NUCLEOTIDE SEQUENCE [LARGE SCALE GENOMIC DNA]</scope>
    <source>
        <strain evidence="2">Daus_M_001</strain>
        <tissue evidence="2">Leg muscle</tissue>
    </source>
</reference>
<evidence type="ECO:0000313" key="2">
    <source>
        <dbReference type="EMBL" id="KAJ8879474.1"/>
    </source>
</evidence>
<dbReference type="InterPro" id="IPR015897">
    <property type="entry name" value="CHK_kinase-like"/>
</dbReference>
<dbReference type="Gene3D" id="3.90.1200.10">
    <property type="match status" value="1"/>
</dbReference>
<name>A0ABQ9H5B8_9NEOP</name>
<accession>A0ABQ9H5B8</accession>
<sequence length="447" mass="51611">MDSNESSENTQRPSWLTDEYIAEILRKGEDDSGIKVNNVDITSYLGKGENYASIIQKINITYTDGKDHQKEKTFILKSMPHNPIMQRFVIEAKLYDKELHAYKKLIPAMASLTEVPQISAQFYSTDREDIVILEDMTTKGFKMADRKKRMDLAHSILALKALARFHGLSFAVVEREPSIVDHFQESMYSNRMKEMNSRFIPKMYGSLASLVETWVGFERFSEKIRSRIDGIFDQMEEIISPKISAFNVLNHGDFWVNNMLFRYNETQEPEEVCLIDLQLIRYGSPALDLQYFFATSLADNVREKYEDILLEEYHKALSATLRSVTLKPITYSLEDLRHDFQEKAAFGFNMGCFVIGAVVADSSEAIDLDSLTEESIEDGSANPMEKMFLGKRFKDALQKLLLYYELKGSIIKHCQIHRSVTLKPITHSLEDLRHDFQEKLNLKKTKH</sequence>
<dbReference type="PANTHER" id="PTHR11012">
    <property type="entry name" value="PROTEIN KINASE-LIKE DOMAIN-CONTAINING"/>
    <property type="match status" value="1"/>
</dbReference>
<dbReference type="InterPro" id="IPR011009">
    <property type="entry name" value="Kinase-like_dom_sf"/>
</dbReference>
<comment type="caution">
    <text evidence="2">The sequence shown here is derived from an EMBL/GenBank/DDBJ whole genome shotgun (WGS) entry which is preliminary data.</text>
</comment>
<evidence type="ECO:0000259" key="1">
    <source>
        <dbReference type="SMART" id="SM00587"/>
    </source>
</evidence>
<organism evidence="2 3">
    <name type="scientific">Dryococelus australis</name>
    <dbReference type="NCBI Taxonomy" id="614101"/>
    <lineage>
        <taxon>Eukaryota</taxon>
        <taxon>Metazoa</taxon>
        <taxon>Ecdysozoa</taxon>
        <taxon>Arthropoda</taxon>
        <taxon>Hexapoda</taxon>
        <taxon>Insecta</taxon>
        <taxon>Pterygota</taxon>
        <taxon>Neoptera</taxon>
        <taxon>Polyneoptera</taxon>
        <taxon>Phasmatodea</taxon>
        <taxon>Verophasmatodea</taxon>
        <taxon>Anareolatae</taxon>
        <taxon>Phasmatidae</taxon>
        <taxon>Eurycanthinae</taxon>
        <taxon>Dryococelus</taxon>
    </lineage>
</organism>
<proteinExistence type="predicted"/>
<dbReference type="SMART" id="SM00587">
    <property type="entry name" value="CHK"/>
    <property type="match status" value="1"/>
</dbReference>
<dbReference type="PANTHER" id="PTHR11012:SF56">
    <property type="entry name" value="CHK KINASE-LIKE DOMAIN-CONTAINING PROTEIN-RELATED"/>
    <property type="match status" value="1"/>
</dbReference>
<dbReference type="SUPFAM" id="SSF56112">
    <property type="entry name" value="Protein kinase-like (PK-like)"/>
    <property type="match status" value="1"/>
</dbReference>